<evidence type="ECO:0000313" key="13">
    <source>
        <dbReference type="Proteomes" id="UP000231267"/>
    </source>
</evidence>
<dbReference type="EC" id="2.5.1.9" evidence="4 9"/>
<evidence type="ECO:0000259" key="11">
    <source>
        <dbReference type="PROSITE" id="PS51177"/>
    </source>
</evidence>
<keyword evidence="7" id="KW-0808">Transferase</keyword>
<feature type="repeat" description="Lumazine-binding" evidence="10">
    <location>
        <begin position="1"/>
        <end position="98"/>
    </location>
</feature>
<dbReference type="EMBL" id="PFGP01000038">
    <property type="protein sequence ID" value="PIW66655.1"/>
    <property type="molecule type" value="Genomic_DNA"/>
</dbReference>
<dbReference type="GO" id="GO:0009231">
    <property type="term" value="P:riboflavin biosynthetic process"/>
    <property type="evidence" value="ECO:0007669"/>
    <property type="project" value="UniProtKB-KW"/>
</dbReference>
<organism evidence="12 13">
    <name type="scientific">Candidatus Taenaricola geysiri</name>
    <dbReference type="NCBI Taxonomy" id="1974752"/>
    <lineage>
        <taxon>Bacteria</taxon>
        <taxon>Pseudomonadati</taxon>
        <taxon>Candidatus Omnitrophota</taxon>
        <taxon>Candidatus Taenaricola</taxon>
    </lineage>
</organism>
<protein>
    <recommendedName>
        <fullName evidence="5 9">Riboflavin synthase</fullName>
        <ecNumber evidence="4 9">2.5.1.9</ecNumber>
    </recommendedName>
</protein>
<evidence type="ECO:0000256" key="6">
    <source>
        <dbReference type="ARBA" id="ARBA00022619"/>
    </source>
</evidence>
<dbReference type="Proteomes" id="UP000231267">
    <property type="component" value="Unassembled WGS sequence"/>
</dbReference>
<evidence type="ECO:0000256" key="1">
    <source>
        <dbReference type="ARBA" id="ARBA00000968"/>
    </source>
</evidence>
<dbReference type="InterPro" id="IPR023366">
    <property type="entry name" value="ATP_synth_asu-like_sf"/>
</dbReference>
<feature type="repeat" description="Lumazine-binding" evidence="10">
    <location>
        <begin position="99"/>
        <end position="192"/>
    </location>
</feature>
<dbReference type="PIRSF" id="PIRSF000498">
    <property type="entry name" value="Riboflavin_syn_A"/>
    <property type="match status" value="1"/>
</dbReference>
<dbReference type="Gene3D" id="2.40.30.20">
    <property type="match status" value="2"/>
</dbReference>
<proteinExistence type="predicted"/>
<evidence type="ECO:0000256" key="2">
    <source>
        <dbReference type="ARBA" id="ARBA00002803"/>
    </source>
</evidence>
<comment type="catalytic activity">
    <reaction evidence="1">
        <text>2 6,7-dimethyl-8-(1-D-ribityl)lumazine + H(+) = 5-amino-6-(D-ribitylamino)uracil + riboflavin</text>
        <dbReference type="Rhea" id="RHEA:20772"/>
        <dbReference type="ChEBI" id="CHEBI:15378"/>
        <dbReference type="ChEBI" id="CHEBI:15934"/>
        <dbReference type="ChEBI" id="CHEBI:57986"/>
        <dbReference type="ChEBI" id="CHEBI:58201"/>
        <dbReference type="EC" id="2.5.1.9"/>
    </reaction>
</comment>
<comment type="pathway">
    <text evidence="3">Cofactor biosynthesis; riboflavin biosynthesis; riboflavin from 2-hydroxy-3-oxobutyl phosphate and 5-amino-6-(D-ribitylamino)uracil: step 2/2.</text>
</comment>
<dbReference type="AlphaFoldDB" id="A0A2J0LFM7"/>
<keyword evidence="8" id="KW-0677">Repeat</keyword>
<dbReference type="FunFam" id="2.40.30.20:FF:000003">
    <property type="entry name" value="Riboflavin synthase, alpha subunit"/>
    <property type="match status" value="1"/>
</dbReference>
<dbReference type="NCBIfam" id="TIGR00187">
    <property type="entry name" value="ribE"/>
    <property type="match status" value="1"/>
</dbReference>
<evidence type="ECO:0000256" key="5">
    <source>
        <dbReference type="ARBA" id="ARBA00013950"/>
    </source>
</evidence>
<dbReference type="PANTHER" id="PTHR21098">
    <property type="entry name" value="RIBOFLAVIN SYNTHASE ALPHA CHAIN"/>
    <property type="match status" value="1"/>
</dbReference>
<evidence type="ECO:0000256" key="3">
    <source>
        <dbReference type="ARBA" id="ARBA00004887"/>
    </source>
</evidence>
<dbReference type="CDD" id="cd00402">
    <property type="entry name" value="Riboflavin_synthase_like"/>
    <property type="match status" value="1"/>
</dbReference>
<feature type="domain" description="Lumazine-binding" evidence="11">
    <location>
        <begin position="1"/>
        <end position="98"/>
    </location>
</feature>
<dbReference type="GO" id="GO:0004746">
    <property type="term" value="F:riboflavin synthase activity"/>
    <property type="evidence" value="ECO:0007669"/>
    <property type="project" value="UniProtKB-UniRule"/>
</dbReference>
<dbReference type="InterPro" id="IPR017938">
    <property type="entry name" value="Riboflavin_synthase-like_b-brl"/>
</dbReference>
<keyword evidence="6" id="KW-0686">Riboflavin biosynthesis</keyword>
<dbReference type="PANTHER" id="PTHR21098:SF0">
    <property type="entry name" value="RIBOFLAVIN SYNTHASE"/>
    <property type="match status" value="1"/>
</dbReference>
<dbReference type="NCBIfam" id="NF006767">
    <property type="entry name" value="PRK09289.1"/>
    <property type="match status" value="1"/>
</dbReference>
<reference evidence="12 13" key="1">
    <citation type="submission" date="2017-09" db="EMBL/GenBank/DDBJ databases">
        <title>Depth-based differentiation of microbial function through sediment-hosted aquifers and enrichment of novel symbionts in the deep terrestrial subsurface.</title>
        <authorList>
            <person name="Probst A.J."/>
            <person name="Ladd B."/>
            <person name="Jarett J.K."/>
            <person name="Geller-Mcgrath D.E."/>
            <person name="Sieber C.M."/>
            <person name="Emerson J.B."/>
            <person name="Anantharaman K."/>
            <person name="Thomas B.C."/>
            <person name="Malmstrom R."/>
            <person name="Stieglmeier M."/>
            <person name="Klingl A."/>
            <person name="Woyke T."/>
            <person name="Ryan C.M."/>
            <person name="Banfield J.F."/>
        </authorList>
    </citation>
    <scope>NUCLEOTIDE SEQUENCE [LARGE SCALE GENOMIC DNA]</scope>
    <source>
        <strain evidence="12">CG12_big_fil_rev_8_21_14_0_65_43_15</strain>
    </source>
</reference>
<evidence type="ECO:0000256" key="10">
    <source>
        <dbReference type="PROSITE-ProRule" id="PRU00524"/>
    </source>
</evidence>
<evidence type="ECO:0000256" key="8">
    <source>
        <dbReference type="ARBA" id="ARBA00022737"/>
    </source>
</evidence>
<sequence length="213" mass="22730">MFTGIVEELGIVKNISKRSNLLRLGIAASFADKVKAGDSISVNGACLTLTKTETQSRPTLYFDVMQQTVKTTTLSELKVNDKVNLERALKAGDSLGGHIVTGHVDTTGIIRFVSGQAVIEISIGAEFMSGIVNKGSIAVDGISLTVAEKNKDSFTVSIIPHTLKATTLGFKRPGDTVNIELDVMGKYSSQAAQNASIPAKSKITEDFLRDHGF</sequence>
<evidence type="ECO:0000256" key="4">
    <source>
        <dbReference type="ARBA" id="ARBA00012827"/>
    </source>
</evidence>
<comment type="caution">
    <text evidence="12">The sequence shown here is derived from an EMBL/GenBank/DDBJ whole genome shotgun (WGS) entry which is preliminary data.</text>
</comment>
<evidence type="ECO:0000256" key="7">
    <source>
        <dbReference type="ARBA" id="ARBA00022679"/>
    </source>
</evidence>
<dbReference type="InterPro" id="IPR026017">
    <property type="entry name" value="Lumazine-bd_dom"/>
</dbReference>
<dbReference type="Pfam" id="PF00677">
    <property type="entry name" value="Lum_binding"/>
    <property type="match status" value="2"/>
</dbReference>
<evidence type="ECO:0000313" key="12">
    <source>
        <dbReference type="EMBL" id="PIW66655.1"/>
    </source>
</evidence>
<name>A0A2J0LFM7_9BACT</name>
<gene>
    <name evidence="12" type="ORF">COW11_02135</name>
</gene>
<dbReference type="PROSITE" id="PS51177">
    <property type="entry name" value="LUMAZINE_BIND"/>
    <property type="match status" value="2"/>
</dbReference>
<accession>A0A2J0LFM7</accession>
<evidence type="ECO:0000256" key="9">
    <source>
        <dbReference type="NCBIfam" id="TIGR00187"/>
    </source>
</evidence>
<comment type="function">
    <text evidence="2">Catalyzes the dismutation of two molecules of 6,7-dimethyl-8-ribityllumazine, resulting in the formation of riboflavin and 5-amino-6-(D-ribitylamino)uracil.</text>
</comment>
<dbReference type="NCBIfam" id="NF009566">
    <property type="entry name" value="PRK13020.1"/>
    <property type="match status" value="1"/>
</dbReference>
<dbReference type="InterPro" id="IPR001783">
    <property type="entry name" value="Lumazine-bd"/>
</dbReference>
<dbReference type="SUPFAM" id="SSF63380">
    <property type="entry name" value="Riboflavin synthase domain-like"/>
    <property type="match status" value="2"/>
</dbReference>
<feature type="domain" description="Lumazine-binding" evidence="11">
    <location>
        <begin position="99"/>
        <end position="192"/>
    </location>
</feature>